<name>A0ABV4AFS6_9GAMM</name>
<gene>
    <name evidence="2" type="ORF">AB5I84_05965</name>
</gene>
<protein>
    <submittedName>
        <fullName evidence="2">Alkaline phosphatase PhoX</fullName>
    </submittedName>
</protein>
<dbReference type="EMBL" id="JBGCUO010000001">
    <property type="protein sequence ID" value="MEY1661694.1"/>
    <property type="molecule type" value="Genomic_DNA"/>
</dbReference>
<sequence length="472" mass="50609">MAYTRRALLRTLFYGAGAAAAVAWGLDRPSGYLPLSRVPGALPPLDKLPGRELPLVAGPLSQIGLLQNSGVDGIWIPEGFSVRCVARHLANPVSGRIDPSGGLLGYSWHRAPDGGAVFGAEDGGWVYVSNSETNRSGGVGALRFAADGSLIDAYPVLLNTRRNCAGGPTPWGTWLSCEELSDGLVYECDPFGTPAQAVVHPALGCFRHEAAAVDEQTRTVYLTEDHGDGRFYRFRSFGRVSGINGRSALDLSQGVLEVLEIDGFAHGGYDDNLASARVLRKVRWQPVLQPQHPQGEVRDQYRASTGQGAPGTRFNGGEGLWIQHFPDGQQPLLPDGQRPLRAVVFFACKGDNRVYALDIDNDQIEVVFDNEHLIGTGQAPFKDVDNLVVSPAGDVIVAEDGDAMRLMVMVPNGVPRILLQIDHGGSELTGPAFTPDGSRLYFSSQRGPSAMLVNRGATYELTLPPAFRPGSA</sequence>
<dbReference type="InterPro" id="IPR011659">
    <property type="entry name" value="WD40"/>
</dbReference>
<dbReference type="InterPro" id="IPR008557">
    <property type="entry name" value="PhoX"/>
</dbReference>
<keyword evidence="3" id="KW-1185">Reference proteome</keyword>
<dbReference type="RefSeq" id="WP_369454944.1">
    <property type="nucleotide sequence ID" value="NZ_JBGCUO010000001.1"/>
</dbReference>
<dbReference type="PANTHER" id="PTHR35399">
    <property type="entry name" value="SLR8030 PROTEIN"/>
    <property type="match status" value="1"/>
</dbReference>
<feature type="region of interest" description="Disordered" evidence="1">
    <location>
        <begin position="290"/>
        <end position="309"/>
    </location>
</feature>
<dbReference type="InterPro" id="IPR015943">
    <property type="entry name" value="WD40/YVTN_repeat-like_dom_sf"/>
</dbReference>
<evidence type="ECO:0000313" key="3">
    <source>
        <dbReference type="Proteomes" id="UP001562065"/>
    </source>
</evidence>
<dbReference type="Gene3D" id="2.130.10.10">
    <property type="entry name" value="YVTN repeat-like/Quinoprotein amine dehydrogenase"/>
    <property type="match status" value="1"/>
</dbReference>
<dbReference type="Pfam" id="PF07676">
    <property type="entry name" value="PD40"/>
    <property type="match status" value="1"/>
</dbReference>
<dbReference type="SUPFAM" id="SSF63829">
    <property type="entry name" value="Calcium-dependent phosphotriesterase"/>
    <property type="match status" value="1"/>
</dbReference>
<accession>A0ABV4AFS6</accession>
<dbReference type="PANTHER" id="PTHR35399:SF2">
    <property type="entry name" value="DUF839 DOMAIN-CONTAINING PROTEIN"/>
    <property type="match status" value="1"/>
</dbReference>
<dbReference type="Proteomes" id="UP001562065">
    <property type="component" value="Unassembled WGS sequence"/>
</dbReference>
<dbReference type="Pfam" id="PF05787">
    <property type="entry name" value="PhoX"/>
    <property type="match status" value="1"/>
</dbReference>
<evidence type="ECO:0000256" key="1">
    <source>
        <dbReference type="SAM" id="MobiDB-lite"/>
    </source>
</evidence>
<evidence type="ECO:0000313" key="2">
    <source>
        <dbReference type="EMBL" id="MEY1661694.1"/>
    </source>
</evidence>
<proteinExistence type="predicted"/>
<organism evidence="2 3">
    <name type="scientific">Isoalcanivorax beigongshangi</name>
    <dbReference type="NCBI Taxonomy" id="3238810"/>
    <lineage>
        <taxon>Bacteria</taxon>
        <taxon>Pseudomonadati</taxon>
        <taxon>Pseudomonadota</taxon>
        <taxon>Gammaproteobacteria</taxon>
        <taxon>Oceanospirillales</taxon>
        <taxon>Alcanivoracaceae</taxon>
        <taxon>Isoalcanivorax</taxon>
    </lineage>
</organism>
<reference evidence="2 3" key="1">
    <citation type="submission" date="2024-07" db="EMBL/GenBank/DDBJ databases">
        <authorList>
            <person name="Ren Q."/>
        </authorList>
    </citation>
    <scope>NUCLEOTIDE SEQUENCE [LARGE SCALE GENOMIC DNA]</scope>
    <source>
        <strain evidence="2 3">REN37</strain>
    </source>
</reference>
<comment type="caution">
    <text evidence="2">The sequence shown here is derived from an EMBL/GenBank/DDBJ whole genome shotgun (WGS) entry which is preliminary data.</text>
</comment>